<protein>
    <recommendedName>
        <fullName evidence="9">SSD domain-containing protein</fullName>
    </recommendedName>
</protein>
<feature type="transmembrane region" description="Helical" evidence="8">
    <location>
        <begin position="870"/>
        <end position="893"/>
    </location>
</feature>
<keyword evidence="6 8" id="KW-0472">Membrane</keyword>
<dbReference type="PANTHER" id="PTHR10796">
    <property type="entry name" value="PATCHED-RELATED"/>
    <property type="match status" value="1"/>
</dbReference>
<evidence type="ECO:0000256" key="5">
    <source>
        <dbReference type="ARBA" id="ARBA00022989"/>
    </source>
</evidence>
<evidence type="ECO:0000256" key="3">
    <source>
        <dbReference type="ARBA" id="ARBA00022448"/>
    </source>
</evidence>
<evidence type="ECO:0000259" key="9">
    <source>
        <dbReference type="PROSITE" id="PS50156"/>
    </source>
</evidence>
<dbReference type="InterPro" id="IPR051697">
    <property type="entry name" value="Patched_domain-protein"/>
</dbReference>
<keyword evidence="5 8" id="KW-1133">Transmembrane helix</keyword>
<dbReference type="Gene3D" id="1.20.1640.10">
    <property type="entry name" value="Multidrug efflux transporter AcrB transmembrane domain"/>
    <property type="match status" value="2"/>
</dbReference>
<feature type="domain" description="SSD" evidence="9">
    <location>
        <begin position="296"/>
        <end position="434"/>
    </location>
</feature>
<feature type="transmembrane region" description="Helical" evidence="8">
    <location>
        <begin position="570"/>
        <end position="591"/>
    </location>
</feature>
<dbReference type="InterPro" id="IPR001898">
    <property type="entry name" value="SLC13A/DASS"/>
</dbReference>
<feature type="transmembrane region" description="Helical" evidence="8">
    <location>
        <begin position="1401"/>
        <end position="1427"/>
    </location>
</feature>
<evidence type="ECO:0000313" key="10">
    <source>
        <dbReference type="EMBL" id="KAK0396688.1"/>
    </source>
</evidence>
<dbReference type="SUPFAM" id="SSF82866">
    <property type="entry name" value="Multidrug efflux transporter AcrB transmembrane domain"/>
    <property type="match status" value="2"/>
</dbReference>
<dbReference type="CDD" id="cd01115">
    <property type="entry name" value="SLC13_permease"/>
    <property type="match status" value="1"/>
</dbReference>
<comment type="similarity">
    <text evidence="2">Belongs to the patched family.</text>
</comment>
<dbReference type="PROSITE" id="PS50156">
    <property type="entry name" value="SSD"/>
    <property type="match status" value="1"/>
</dbReference>
<dbReference type="InterPro" id="IPR003392">
    <property type="entry name" value="PTHD_SSD"/>
</dbReference>
<dbReference type="InterPro" id="IPR000731">
    <property type="entry name" value="SSD"/>
</dbReference>
<feature type="transmembrane region" description="Helical" evidence="8">
    <location>
        <begin position="1318"/>
        <end position="1349"/>
    </location>
</feature>
<feature type="transmembrane region" description="Helical" evidence="8">
    <location>
        <begin position="270"/>
        <end position="288"/>
    </location>
</feature>
<evidence type="ECO:0000256" key="4">
    <source>
        <dbReference type="ARBA" id="ARBA00022692"/>
    </source>
</evidence>
<dbReference type="PANTHER" id="PTHR10796:SF193">
    <property type="entry name" value="SSD DOMAIN-CONTAINING PROTEIN"/>
    <property type="match status" value="1"/>
</dbReference>
<feature type="transmembrane region" description="Helical" evidence="8">
    <location>
        <begin position="1100"/>
        <end position="1125"/>
    </location>
</feature>
<dbReference type="GO" id="GO:0018996">
    <property type="term" value="P:molting cycle, collagen and cuticulin-based cuticle"/>
    <property type="evidence" value="ECO:0007669"/>
    <property type="project" value="TreeGrafter"/>
</dbReference>
<keyword evidence="4 8" id="KW-0812">Transmembrane</keyword>
<dbReference type="FunFam" id="1.20.1640.10:FF:000047">
    <property type="entry name" value="PaTched Related family"/>
    <property type="match status" value="1"/>
</dbReference>
<keyword evidence="7" id="KW-0325">Glycoprotein</keyword>
<feature type="transmembrane region" description="Helical" evidence="8">
    <location>
        <begin position="983"/>
        <end position="1005"/>
    </location>
</feature>
<evidence type="ECO:0000256" key="2">
    <source>
        <dbReference type="ARBA" id="ARBA00005585"/>
    </source>
</evidence>
<dbReference type="Proteomes" id="UP001175271">
    <property type="component" value="Unassembled WGS sequence"/>
</dbReference>
<evidence type="ECO:0000313" key="11">
    <source>
        <dbReference type="Proteomes" id="UP001175271"/>
    </source>
</evidence>
<accession>A0AA39H1N2</accession>
<evidence type="ECO:0000256" key="7">
    <source>
        <dbReference type="ARBA" id="ARBA00023180"/>
    </source>
</evidence>
<feature type="transmembrane region" description="Helical" evidence="8">
    <location>
        <begin position="797"/>
        <end position="815"/>
    </location>
</feature>
<feature type="transmembrane region" description="Helical" evidence="8">
    <location>
        <begin position="380"/>
        <end position="400"/>
    </location>
</feature>
<keyword evidence="3" id="KW-0813">Transport</keyword>
<dbReference type="InterPro" id="IPR031312">
    <property type="entry name" value="Na/sul_symport_CS"/>
</dbReference>
<feature type="transmembrane region" description="Helical" evidence="8">
    <location>
        <begin position="340"/>
        <end position="360"/>
    </location>
</feature>
<dbReference type="GO" id="GO:0022857">
    <property type="term" value="F:transmembrane transporter activity"/>
    <property type="evidence" value="ECO:0007669"/>
    <property type="project" value="InterPro"/>
</dbReference>
<sequence length="1460" mass="164468">MRVPSLEPFLRLCFQRYGYFCYTYRWSLFTIPLIIIPIMSAGFYRLNELRVDDPAYVFTPKEARWRHELNVFSTLWPLNENKFLPGKSFENKRFVNILIKSKDGGNVLRPEVLSEIEMLNSWIMNNITVPTVDRKYNLTYQDLCLNYDWVCGGNEHIAMFQQMSKVGRVIDLTYPKGGNQDTPAYLGTTLGDITLNETDHSVIAANITQIFFFLKQQEETVRQYSSEFSYAVEKFLLHAFESDLIELSFAHYQSLEDGLDENANRFVPNFVFSFSSLSIFAIACSFALRKMSSSKIRRIDWVRSKPYVACCGLFSTLLAISGAFGLMMFLGIPYNVINTIIPFLIIAIGIDDMFIMNACWDQTDKSLSVPDRMSDMMAHAGVAVTITNITDILSFAIGCITDLPGIQFFCSYACASVAVCYILQLTFFAGFMAIMGDIEHERRHCFFLTKVDRKPVKTQKVMDISKCDSPQIYPENFKQFQVCKNDLSQMQPENLQLKSVQKIFINDAEPPKEALKTEVTCNEIMYTGHGAEIENKLQNKKGNDEHEDGVIQKFFTYTYAPMLLKNPVRAFVCLLYIGYVAIAAIGCVNFREGLNPGNLVTNDHYIARYFEDLKKFWAQGPQLHVAVLQPPNFTDPVQREQMMAVVRAFEDTEYTLGRQGTVFFFLEYLNYLDDLNVELENTEKLWNKKLNSWLKYTGGSNQWKTDMYYNETTNTLEAFRFQIAMKNIIEPNDHKHAAKMLREIADVQPFHIELYYEAFPFADQYLIILPATLQNVLISLGCMTAISIFLVPSLPSAILILVSIVSINIGVFGYMTHWGVNLDAVSMISIIMSIGFAVDLSAHIVYAFVTSHGDTHERVIGALEHLGWPIFQGAASTITGISILYTVDAYIILTFFKTIWLTMFLGMLEARCAYCVLVMEVFWVMEILPLAITALIPLVMFPVMGIMSSERVSRVYVSDTSFLFIGGLMVACAVEKSKLHKRIALFVLSIVGSQPHWIMFGFMAVTGFLSMWISNTATTALMVPIVQSVIVELVKNHRGQYELGAMIDHEHSNNRDSLPPSGRRRSLSVDQQRRLSLASNKHREIHEILSSEELRMAKGLLISVSTAANVGGMGTITGTASNLILIGQLNKLYPGADTGINFFSWMVFAVPMVVFILLVCWLVLTLLFLRNTPKGSDIVTRKLKSNYDNLPPITFSEWAVILVFFCLLSLWILRDPQVVSGFGEYFKHGYVTDATSAILICVLLFALPDDTPDFMRKRYDKHRKMKVRNSLLDWKTVQAKFPWNIVLLLGGGFAMAAGESHLSYRIGELMSHLHVFPSLAIMAICIGITILLTNVCSNTVTASIFIPIVAELASSLAIHPLYFMLPTALACSLAFVLPVATPPNTIVFASGMITVTDMVTAGLIITAISSGAAILNMVMWGSFLFGLNHFPSWATPSIVEEIAVSNATVVHYFNMSYPGH</sequence>
<feature type="transmembrane region" description="Helical" evidence="8">
    <location>
        <begin position="1281"/>
        <end position="1298"/>
    </location>
</feature>
<organism evidence="10 11">
    <name type="scientific">Steinernema hermaphroditum</name>
    <dbReference type="NCBI Taxonomy" id="289476"/>
    <lineage>
        <taxon>Eukaryota</taxon>
        <taxon>Metazoa</taxon>
        <taxon>Ecdysozoa</taxon>
        <taxon>Nematoda</taxon>
        <taxon>Chromadorea</taxon>
        <taxon>Rhabditida</taxon>
        <taxon>Tylenchina</taxon>
        <taxon>Panagrolaimomorpha</taxon>
        <taxon>Strongyloidoidea</taxon>
        <taxon>Steinernematidae</taxon>
        <taxon>Steinernema</taxon>
    </lineage>
</organism>
<dbReference type="EMBL" id="JAUCMV010000005">
    <property type="protein sequence ID" value="KAK0396688.1"/>
    <property type="molecule type" value="Genomic_DNA"/>
</dbReference>
<feature type="transmembrane region" description="Helical" evidence="8">
    <location>
        <begin position="21"/>
        <end position="44"/>
    </location>
</feature>
<dbReference type="Pfam" id="PF02460">
    <property type="entry name" value="Patched"/>
    <property type="match status" value="1"/>
</dbReference>
<feature type="transmembrane region" description="Helical" evidence="8">
    <location>
        <begin position="955"/>
        <end position="974"/>
    </location>
</feature>
<dbReference type="Pfam" id="PF00939">
    <property type="entry name" value="Na_sulph_symp"/>
    <property type="match status" value="1"/>
</dbReference>
<proteinExistence type="inferred from homology"/>
<dbReference type="GO" id="GO:0006897">
    <property type="term" value="P:endocytosis"/>
    <property type="evidence" value="ECO:0007669"/>
    <property type="project" value="TreeGrafter"/>
</dbReference>
<dbReference type="PROSITE" id="PS01271">
    <property type="entry name" value="NA_SULFATE"/>
    <property type="match status" value="1"/>
</dbReference>
<feature type="transmembrane region" description="Helical" evidence="8">
    <location>
        <begin position="1225"/>
        <end position="1247"/>
    </location>
</feature>
<feature type="transmembrane region" description="Helical" evidence="8">
    <location>
        <begin position="1190"/>
        <end position="1213"/>
    </location>
</feature>
<name>A0AA39H1N2_9BILA</name>
<feature type="transmembrane region" description="Helical" evidence="8">
    <location>
        <begin position="308"/>
        <end position="334"/>
    </location>
</feature>
<feature type="transmembrane region" description="Helical" evidence="8">
    <location>
        <begin position="406"/>
        <end position="434"/>
    </location>
</feature>
<evidence type="ECO:0000256" key="6">
    <source>
        <dbReference type="ARBA" id="ARBA00023136"/>
    </source>
</evidence>
<dbReference type="GO" id="GO:0005886">
    <property type="term" value="C:plasma membrane"/>
    <property type="evidence" value="ECO:0007669"/>
    <property type="project" value="TreeGrafter"/>
</dbReference>
<gene>
    <name evidence="10" type="ORF">QR680_001812</name>
</gene>
<feature type="transmembrane region" description="Helical" evidence="8">
    <location>
        <begin position="1011"/>
        <end position="1034"/>
    </location>
</feature>
<comment type="subcellular location">
    <subcellularLocation>
        <location evidence="1">Membrane</location>
        <topology evidence="1">Multi-pass membrane protein</topology>
    </subcellularLocation>
</comment>
<keyword evidence="11" id="KW-1185">Reference proteome</keyword>
<evidence type="ECO:0000256" key="8">
    <source>
        <dbReference type="SAM" id="Phobius"/>
    </source>
</evidence>
<feature type="transmembrane region" description="Helical" evidence="8">
    <location>
        <begin position="765"/>
        <end position="790"/>
    </location>
</feature>
<comment type="caution">
    <text evidence="10">The sequence shown here is derived from an EMBL/GenBank/DDBJ whole genome shotgun (WGS) entry which is preliminary data.</text>
</comment>
<feature type="transmembrane region" description="Helical" evidence="8">
    <location>
        <begin position="827"/>
        <end position="849"/>
    </location>
</feature>
<feature type="transmembrane region" description="Helical" evidence="8">
    <location>
        <begin position="1145"/>
        <end position="1169"/>
    </location>
</feature>
<dbReference type="GO" id="GO:0030659">
    <property type="term" value="C:cytoplasmic vesicle membrane"/>
    <property type="evidence" value="ECO:0007669"/>
    <property type="project" value="TreeGrafter"/>
</dbReference>
<evidence type="ECO:0000256" key="1">
    <source>
        <dbReference type="ARBA" id="ARBA00004141"/>
    </source>
</evidence>
<reference evidence="10" key="1">
    <citation type="submission" date="2023-06" db="EMBL/GenBank/DDBJ databases">
        <title>Genomic analysis of the entomopathogenic nematode Steinernema hermaphroditum.</title>
        <authorList>
            <person name="Schwarz E.M."/>
            <person name="Heppert J.K."/>
            <person name="Baniya A."/>
            <person name="Schwartz H.T."/>
            <person name="Tan C.-H."/>
            <person name="Antoshechkin I."/>
            <person name="Sternberg P.W."/>
            <person name="Goodrich-Blair H."/>
            <person name="Dillman A.R."/>
        </authorList>
    </citation>
    <scope>NUCLEOTIDE SEQUENCE</scope>
    <source>
        <strain evidence="10">PS9179</strain>
        <tissue evidence="10">Whole animal</tissue>
    </source>
</reference>